<accession>A0ABX6LHY0</accession>
<dbReference type="InterPro" id="IPR038666">
    <property type="entry name" value="SSP1_head-tail_sf"/>
</dbReference>
<name>A0ABX6LHY0_9BACT</name>
<evidence type="ECO:0000313" key="2">
    <source>
        <dbReference type="Proteomes" id="UP000503144"/>
    </source>
</evidence>
<keyword evidence="2" id="KW-1185">Reference proteome</keyword>
<dbReference type="NCBIfam" id="TIGR01563">
    <property type="entry name" value="gp16_SPP1"/>
    <property type="match status" value="1"/>
</dbReference>
<dbReference type="Gene3D" id="2.40.10.270">
    <property type="entry name" value="Bacteriophage SPP1 head-tail adaptor protein"/>
    <property type="match status" value="1"/>
</dbReference>
<gene>
    <name evidence="1" type="ORF">HF324_18455</name>
</gene>
<dbReference type="InterPro" id="IPR008767">
    <property type="entry name" value="Phage_SPP1_head-tail_adaptor"/>
</dbReference>
<dbReference type="Pfam" id="PF05521">
    <property type="entry name" value="Phage_HCP"/>
    <property type="match status" value="1"/>
</dbReference>
<organism evidence="1 2">
    <name type="scientific">Chitinophaga oryzae</name>
    <dbReference type="NCBI Taxonomy" id="2725414"/>
    <lineage>
        <taxon>Bacteria</taxon>
        <taxon>Pseudomonadati</taxon>
        <taxon>Bacteroidota</taxon>
        <taxon>Chitinophagia</taxon>
        <taxon>Chitinophagales</taxon>
        <taxon>Chitinophagaceae</taxon>
        <taxon>Chitinophaga</taxon>
    </lineage>
</organism>
<evidence type="ECO:0000313" key="1">
    <source>
        <dbReference type="EMBL" id="QJB39731.1"/>
    </source>
</evidence>
<dbReference type="EMBL" id="CP051204">
    <property type="protein sequence ID" value="QJB39731.1"/>
    <property type="molecule type" value="Genomic_DNA"/>
</dbReference>
<proteinExistence type="predicted"/>
<reference evidence="1 2" key="2">
    <citation type="submission" date="2020-09" db="EMBL/GenBank/DDBJ databases">
        <authorList>
            <person name="Kittiwongwattana C."/>
        </authorList>
    </citation>
    <scope>NUCLEOTIDE SEQUENCE [LARGE SCALE GENOMIC DNA]</scope>
    <source>
        <strain evidence="1 2">1303</strain>
    </source>
</reference>
<sequence length="110" mass="12447">MIGGMQQRITFLAPVSTAVGGGGSETTYTDVLTDWCRAKPLKASRELVEYQTALKTGYRFTIRQWKGWQPDKSMLISYNGQKYTINSILPDTDKGVWFWHIVGVEQQQNG</sequence>
<dbReference type="Proteomes" id="UP000503144">
    <property type="component" value="Chromosome"/>
</dbReference>
<protein>
    <submittedName>
        <fullName evidence="1">Phage head closure protein</fullName>
    </submittedName>
</protein>
<dbReference type="RefSeq" id="WP_168861329.1">
    <property type="nucleotide sequence ID" value="NZ_CP051204.2"/>
</dbReference>
<reference evidence="2" key="1">
    <citation type="submission" date="2020-04" db="EMBL/GenBank/DDBJ databases">
        <authorList>
            <person name="Kittiwongwattana C."/>
        </authorList>
    </citation>
    <scope>NUCLEOTIDE SEQUENCE [LARGE SCALE GENOMIC DNA]</scope>
    <source>
        <strain evidence="2">1303</strain>
    </source>
</reference>